<dbReference type="EMBL" id="MWPZ01000001">
    <property type="protein sequence ID" value="TID07558.1"/>
    <property type="molecule type" value="Genomic_DNA"/>
</dbReference>
<dbReference type="OrthoDB" id="332863at2759"/>
<gene>
    <name evidence="3" type="ORF">CH35J_001514</name>
</gene>
<sequence>MSTPSGFRSNLSITFIGTATAIIEIDGVRFLTDPFFHQAESSVEYPIDATRSALLKVHHDPGLSMQDLPPIDAVLLSHEDHWDNLDELGRQLLDGRHVLTTEDGAKNLAPRPGVQGMKPWETVNLTLGGKSFRIMATPCKHVPGNECVGFVLTTDDFGTVADGRPNAIYFTGDTVYMEELAAIGQQFHIAAAIMNLGEACVQLEPLPAPKVQITMGGKQAARLFRDIKADCIVPMHYDAWDHFTQHGEVLAEVFESEGVLDQVKWLKPGEPIQILTAES</sequence>
<dbReference type="Gene3D" id="3.60.15.10">
    <property type="entry name" value="Ribonuclease Z/Hydroxyacylglutathione hydrolase-like"/>
    <property type="match status" value="1"/>
</dbReference>
<comment type="caution">
    <text evidence="3">The sequence shown here is derived from an EMBL/GenBank/DDBJ whole genome shotgun (WGS) entry which is preliminary data.</text>
</comment>
<dbReference type="InterPro" id="IPR036866">
    <property type="entry name" value="RibonucZ/Hydroxyglut_hydro"/>
</dbReference>
<evidence type="ECO:0000313" key="3">
    <source>
        <dbReference type="EMBL" id="TID07558.1"/>
    </source>
</evidence>
<dbReference type="PANTHER" id="PTHR43546:SF9">
    <property type="entry name" value="L-ASCORBATE-6-PHOSPHATE LACTONASE ULAG-RELATED"/>
    <property type="match status" value="1"/>
</dbReference>
<evidence type="ECO:0000313" key="4">
    <source>
        <dbReference type="Proteomes" id="UP000305883"/>
    </source>
</evidence>
<reference evidence="3 4" key="1">
    <citation type="journal article" date="2019" name="Genome Biol. Evol.">
        <title>Genomic Plasticity Mediated by Transposable Elements in the Plant Pathogenic Fungus Colletotrichum higginsianum.</title>
        <authorList>
            <person name="Tsushima A."/>
            <person name="Gan P."/>
            <person name="Kumakura N."/>
            <person name="Narusaka M."/>
            <person name="Takano Y."/>
            <person name="Narusaka Y."/>
            <person name="Shirasu K."/>
        </authorList>
    </citation>
    <scope>NUCLEOTIDE SEQUENCE [LARGE SCALE GENOMIC DNA]</scope>
    <source>
        <strain evidence="3 4">MAFF305635-RFP</strain>
    </source>
</reference>
<dbReference type="Proteomes" id="UP000305883">
    <property type="component" value="Unassembled WGS sequence"/>
</dbReference>
<dbReference type="GO" id="GO:0016787">
    <property type="term" value="F:hydrolase activity"/>
    <property type="evidence" value="ECO:0007669"/>
    <property type="project" value="UniProtKB-KW"/>
</dbReference>
<proteinExistence type="predicted"/>
<feature type="domain" description="Metallo-beta-lactamase" evidence="2">
    <location>
        <begin position="29"/>
        <end position="237"/>
    </location>
</feature>
<accession>A0A4T0WL38</accession>
<protein>
    <submittedName>
        <fullName evidence="3">UPF0173 metal-dependent hydrolase</fullName>
    </submittedName>
</protein>
<dbReference type="InterPro" id="IPR050114">
    <property type="entry name" value="UPF0173_UPF0282_UlaG_hydrolase"/>
</dbReference>
<dbReference type="InterPro" id="IPR001279">
    <property type="entry name" value="Metallo-B-lactamas"/>
</dbReference>
<dbReference type="AlphaFoldDB" id="A0A4T0WL38"/>
<name>A0A4T0WL38_9PEZI</name>
<organism evidence="3 4">
    <name type="scientific">Colletotrichum higginsianum</name>
    <dbReference type="NCBI Taxonomy" id="80884"/>
    <lineage>
        <taxon>Eukaryota</taxon>
        <taxon>Fungi</taxon>
        <taxon>Dikarya</taxon>
        <taxon>Ascomycota</taxon>
        <taxon>Pezizomycotina</taxon>
        <taxon>Sordariomycetes</taxon>
        <taxon>Hypocreomycetidae</taxon>
        <taxon>Glomerellales</taxon>
        <taxon>Glomerellaceae</taxon>
        <taxon>Colletotrichum</taxon>
        <taxon>Colletotrichum destructivum species complex</taxon>
    </lineage>
</organism>
<evidence type="ECO:0000256" key="1">
    <source>
        <dbReference type="ARBA" id="ARBA00022801"/>
    </source>
</evidence>
<dbReference type="Pfam" id="PF12706">
    <property type="entry name" value="Lactamase_B_2"/>
    <property type="match status" value="1"/>
</dbReference>
<evidence type="ECO:0000259" key="2">
    <source>
        <dbReference type="Pfam" id="PF12706"/>
    </source>
</evidence>
<dbReference type="SUPFAM" id="SSF56281">
    <property type="entry name" value="Metallo-hydrolase/oxidoreductase"/>
    <property type="match status" value="1"/>
</dbReference>
<keyword evidence="1 3" id="KW-0378">Hydrolase</keyword>
<dbReference type="PANTHER" id="PTHR43546">
    <property type="entry name" value="UPF0173 METAL-DEPENDENT HYDROLASE MJ1163-RELATED"/>
    <property type="match status" value="1"/>
</dbReference>